<dbReference type="Proteomes" id="UP000274315">
    <property type="component" value="Unassembled WGS sequence"/>
</dbReference>
<proteinExistence type="predicted"/>
<dbReference type="EMBL" id="RBUF01000418">
    <property type="protein sequence ID" value="RMU72458.1"/>
    <property type="molecule type" value="Genomic_DNA"/>
</dbReference>
<protein>
    <submittedName>
        <fullName evidence="1">Uncharacterized protein</fullName>
    </submittedName>
</protein>
<dbReference type="AlphaFoldDB" id="A0A3M5WQX8"/>
<evidence type="ECO:0000313" key="1">
    <source>
        <dbReference type="EMBL" id="RMU72458.1"/>
    </source>
</evidence>
<name>A0A3M5WQX8_PSEAP</name>
<reference evidence="1 2" key="1">
    <citation type="submission" date="2018-08" db="EMBL/GenBank/DDBJ databases">
        <title>Recombination of ecologically and evolutionarily significant loci maintains genetic cohesion in the Pseudomonas syringae species complex.</title>
        <authorList>
            <person name="Dillon M."/>
            <person name="Thakur S."/>
            <person name="Almeida R.N.D."/>
            <person name="Weir B.S."/>
            <person name="Guttman D.S."/>
        </authorList>
    </citation>
    <scope>NUCLEOTIDE SEQUENCE [LARGE SCALE GENOMIC DNA]</scope>
    <source>
        <strain evidence="1 2">ICMP 11935</strain>
    </source>
</reference>
<organism evidence="1 2">
    <name type="scientific">Pseudomonas syringae pv. aptata</name>
    <dbReference type="NCBI Taxonomy" id="83167"/>
    <lineage>
        <taxon>Bacteria</taxon>
        <taxon>Pseudomonadati</taxon>
        <taxon>Pseudomonadota</taxon>
        <taxon>Gammaproteobacteria</taxon>
        <taxon>Pseudomonadales</taxon>
        <taxon>Pseudomonadaceae</taxon>
        <taxon>Pseudomonas</taxon>
        <taxon>Pseudomonas syringae</taxon>
    </lineage>
</organism>
<gene>
    <name evidence="1" type="ORF">ALP24_102708</name>
</gene>
<evidence type="ECO:0000313" key="2">
    <source>
        <dbReference type="Proteomes" id="UP000274315"/>
    </source>
</evidence>
<accession>A0A3M5WQX8</accession>
<comment type="caution">
    <text evidence="1">The sequence shown here is derived from an EMBL/GenBank/DDBJ whole genome shotgun (WGS) entry which is preliminary data.</text>
</comment>
<sequence>MGTTTSESVRDLISSSPYKKIVGDLKKELKLKVSEDYADIFNRLDTDALNRSGLELTAIEKIISERAGELKSYSIKKYKIMNGIQEDQEYPSGEEPEVMDRDSNIVSKGYAPGFLLANAIEYLLDEKSKKELEDYLKASRIPAAKSYAKQIATFKL</sequence>